<dbReference type="Gene3D" id="3.90.420.10">
    <property type="entry name" value="Oxidoreductase, molybdopterin-binding domain"/>
    <property type="match status" value="1"/>
</dbReference>
<dbReference type="InterPro" id="IPR036374">
    <property type="entry name" value="OxRdtase_Mopterin-bd_sf"/>
</dbReference>
<reference evidence="3 4" key="1">
    <citation type="journal article" date="2013" name="Genome Biol. Evol.">
        <title>Genomes of Stigonematalean cyanobacteria (subsection V) and the evolution of oxygenic photosynthesis from prokaryotes to plastids.</title>
        <authorList>
            <person name="Dagan T."/>
            <person name="Roettger M."/>
            <person name="Stucken K."/>
            <person name="Landan G."/>
            <person name="Koch R."/>
            <person name="Major P."/>
            <person name="Gould S.B."/>
            <person name="Goremykin V.V."/>
            <person name="Rippka R."/>
            <person name="Tandeau de Marsac N."/>
            <person name="Gugger M."/>
            <person name="Lockhart P.J."/>
            <person name="Allen J.F."/>
            <person name="Brune I."/>
            <person name="Maus I."/>
            <person name="Puhler A."/>
            <person name="Martin W.F."/>
        </authorList>
    </citation>
    <scope>NUCLEOTIDE SEQUENCE [LARGE SCALE GENOMIC DNA]</scope>
    <source>
        <strain evidence="3 4">PCC 7110</strain>
    </source>
</reference>
<dbReference type="STRING" id="128403.WA1_17575"/>
<keyword evidence="1" id="KW-0732">Signal</keyword>
<proteinExistence type="predicted"/>
<feature type="signal peptide" evidence="1">
    <location>
        <begin position="1"/>
        <end position="25"/>
    </location>
</feature>
<dbReference type="Pfam" id="PF00174">
    <property type="entry name" value="Oxidored_molyb"/>
    <property type="match status" value="1"/>
</dbReference>
<sequence>MRLTRRIAIVSLTLSILGLGQPTFADSVSEDYSTSGQQTECSGGPSDHFRLGGQVVNRRTFTLSDIQSLPSKEVTVSFLTGQGEETHTYVGVPLWQLIESAGGLKPNPDQSVKNNFLRQYIVLEATDCYQVTLAVGEIQPNFEAKDVLIAYATNDDSSLGPQLLTNEGFVRLVVPGDSRGGRYITNIRRIYVLSAPDFRFKP</sequence>
<evidence type="ECO:0000256" key="1">
    <source>
        <dbReference type="SAM" id="SignalP"/>
    </source>
</evidence>
<name>A0A139XB06_9CYAN</name>
<evidence type="ECO:0000259" key="2">
    <source>
        <dbReference type="Pfam" id="PF00174"/>
    </source>
</evidence>
<dbReference type="InterPro" id="IPR000572">
    <property type="entry name" value="OxRdtase_Mopterin-bd_dom"/>
</dbReference>
<dbReference type="Proteomes" id="UP000076925">
    <property type="component" value="Unassembled WGS sequence"/>
</dbReference>
<keyword evidence="4" id="KW-1185">Reference proteome</keyword>
<comment type="caution">
    <text evidence="3">The sequence shown here is derived from an EMBL/GenBank/DDBJ whole genome shotgun (WGS) entry which is preliminary data.</text>
</comment>
<evidence type="ECO:0000313" key="3">
    <source>
        <dbReference type="EMBL" id="KYC41833.1"/>
    </source>
</evidence>
<dbReference type="AlphaFoldDB" id="A0A139XB06"/>
<evidence type="ECO:0000313" key="4">
    <source>
        <dbReference type="Proteomes" id="UP000076925"/>
    </source>
</evidence>
<protein>
    <recommendedName>
        <fullName evidence="2">Oxidoreductase molybdopterin-binding domain-containing protein</fullName>
    </recommendedName>
</protein>
<feature type="domain" description="Oxidoreductase molybdopterin-binding" evidence="2">
    <location>
        <begin position="49"/>
        <end position="195"/>
    </location>
</feature>
<organism evidence="3 4">
    <name type="scientific">Scytonema hofmannii PCC 7110</name>
    <dbReference type="NCBI Taxonomy" id="128403"/>
    <lineage>
        <taxon>Bacteria</taxon>
        <taxon>Bacillati</taxon>
        <taxon>Cyanobacteriota</taxon>
        <taxon>Cyanophyceae</taxon>
        <taxon>Nostocales</taxon>
        <taxon>Scytonemataceae</taxon>
        <taxon>Scytonema</taxon>
    </lineage>
</organism>
<accession>A0A139XB06</accession>
<feature type="chain" id="PRO_5007300625" description="Oxidoreductase molybdopterin-binding domain-containing protein" evidence="1">
    <location>
        <begin position="26"/>
        <end position="202"/>
    </location>
</feature>
<dbReference type="OrthoDB" id="482420at2"/>
<dbReference type="RefSeq" id="WP_017746234.1">
    <property type="nucleotide sequence ID" value="NZ_KQ976354.1"/>
</dbReference>
<dbReference type="EMBL" id="ANNX02000020">
    <property type="protein sequence ID" value="KYC41833.1"/>
    <property type="molecule type" value="Genomic_DNA"/>
</dbReference>
<gene>
    <name evidence="3" type="ORF">WA1_17575</name>
</gene>
<dbReference type="SUPFAM" id="SSF56524">
    <property type="entry name" value="Oxidoreductase molybdopterin-binding domain"/>
    <property type="match status" value="1"/>
</dbReference>